<dbReference type="EMBL" id="CP114883">
    <property type="protein sequence ID" value="WBB06733.1"/>
    <property type="molecule type" value="Genomic_DNA"/>
</dbReference>
<keyword evidence="1" id="KW-1133">Transmembrane helix</keyword>
<name>A0A6N7WNH6_STRAY</name>
<dbReference type="Proteomes" id="UP001212085">
    <property type="component" value="Chromosome"/>
</dbReference>
<keyword evidence="1" id="KW-0812">Transmembrane</keyword>
<reference evidence="3 5" key="2">
    <citation type="submission" date="2022-12" db="EMBL/GenBank/DDBJ databases">
        <title>Streptococcus alactolyticus LGM, complete genome.</title>
        <authorList>
            <person name="Liu Z."/>
            <person name="Mu C."/>
            <person name="Zhu W."/>
        </authorList>
    </citation>
    <scope>NUCLEOTIDE SEQUENCE [LARGE SCALE GENOMIC DNA]</scope>
    <source>
        <strain evidence="3 5">LGM</strain>
    </source>
</reference>
<sequence>MFLEILGFYLQGLLSGLVFAIVAAILWTLWRVFRHLDKTAKERQAFLYDLVTIILMTVPVLSFAFMAIILMLRA</sequence>
<proteinExistence type="predicted"/>
<evidence type="ECO:0000313" key="2">
    <source>
        <dbReference type="EMBL" id="MST53490.1"/>
    </source>
</evidence>
<organism evidence="2 4">
    <name type="scientific">Streptococcus alactolyticus</name>
    <dbReference type="NCBI Taxonomy" id="29389"/>
    <lineage>
        <taxon>Bacteria</taxon>
        <taxon>Bacillati</taxon>
        <taxon>Bacillota</taxon>
        <taxon>Bacilli</taxon>
        <taxon>Lactobacillales</taxon>
        <taxon>Streptococcaceae</taxon>
        <taxon>Streptococcus</taxon>
    </lineage>
</organism>
<dbReference type="RefSeq" id="WP_154454656.1">
    <property type="nucleotide sequence ID" value="NZ_BRXN01000022.1"/>
</dbReference>
<dbReference type="EMBL" id="VUNP01000010">
    <property type="protein sequence ID" value="MST53490.1"/>
    <property type="molecule type" value="Genomic_DNA"/>
</dbReference>
<evidence type="ECO:0000313" key="4">
    <source>
        <dbReference type="Proteomes" id="UP000471052"/>
    </source>
</evidence>
<evidence type="ECO:0000313" key="3">
    <source>
        <dbReference type="EMBL" id="WBB06733.1"/>
    </source>
</evidence>
<protein>
    <submittedName>
        <fullName evidence="2">DUF4059 family protein</fullName>
    </submittedName>
</protein>
<gene>
    <name evidence="2" type="ORF">FYJ82_03505</name>
    <name evidence="3" type="ORF">O6R09_02000</name>
</gene>
<dbReference type="Proteomes" id="UP000471052">
    <property type="component" value="Unassembled WGS sequence"/>
</dbReference>
<keyword evidence="1" id="KW-0472">Membrane</keyword>
<dbReference type="AlphaFoldDB" id="A0A6N7WNH6"/>
<dbReference type="InterPro" id="IPR025134">
    <property type="entry name" value="DUF4059"/>
</dbReference>
<keyword evidence="5" id="KW-1185">Reference proteome</keyword>
<feature type="transmembrane region" description="Helical" evidence="1">
    <location>
        <begin position="12"/>
        <end position="33"/>
    </location>
</feature>
<evidence type="ECO:0000256" key="1">
    <source>
        <dbReference type="SAM" id="Phobius"/>
    </source>
</evidence>
<dbReference type="Pfam" id="PF13268">
    <property type="entry name" value="DUF4059"/>
    <property type="match status" value="1"/>
</dbReference>
<dbReference type="GeneID" id="99636225"/>
<dbReference type="OrthoDB" id="2243356at2"/>
<evidence type="ECO:0000313" key="5">
    <source>
        <dbReference type="Proteomes" id="UP001212085"/>
    </source>
</evidence>
<feature type="transmembrane region" description="Helical" evidence="1">
    <location>
        <begin position="45"/>
        <end position="72"/>
    </location>
</feature>
<accession>A0A6N7WNH6</accession>
<reference evidence="2 4" key="1">
    <citation type="submission" date="2019-08" db="EMBL/GenBank/DDBJ databases">
        <title>In-depth cultivation of the pig gut microbiome towards novel bacterial diversity and tailored functional studies.</title>
        <authorList>
            <person name="Wylensek D."/>
            <person name="Hitch T.C.A."/>
            <person name="Clavel T."/>
        </authorList>
    </citation>
    <scope>NUCLEOTIDE SEQUENCE [LARGE SCALE GENOMIC DNA]</scope>
    <source>
        <strain evidence="2 4">BL-178-WT-3A</strain>
    </source>
</reference>